<reference evidence="12" key="1">
    <citation type="submission" date="2019-12" db="EMBL/GenBank/DDBJ databases">
        <title>Novel species isolated from a subtropical stream in China.</title>
        <authorList>
            <person name="Lu H."/>
        </authorList>
    </citation>
    <scope>NUCLEOTIDE SEQUENCE [LARGE SCALE GENOMIC DNA]</scope>
    <source>
        <strain evidence="12">FT93W</strain>
    </source>
</reference>
<feature type="DNA-binding region" description="OmpR/PhoB-type" evidence="9">
    <location>
        <begin position="124"/>
        <end position="218"/>
    </location>
</feature>
<dbReference type="RefSeq" id="WP_161035416.1">
    <property type="nucleotide sequence ID" value="NZ_WWCL01000002.1"/>
</dbReference>
<dbReference type="Gene3D" id="1.10.10.10">
    <property type="entry name" value="Winged helix-like DNA-binding domain superfamily/Winged helix DNA-binding domain"/>
    <property type="match status" value="1"/>
</dbReference>
<dbReference type="InterPro" id="IPR039420">
    <property type="entry name" value="WalR-like"/>
</dbReference>
<comment type="subcellular location">
    <subcellularLocation>
        <location evidence="1">Cytoplasm</location>
    </subcellularLocation>
</comment>
<dbReference type="SMART" id="SM00448">
    <property type="entry name" value="REC"/>
    <property type="match status" value="1"/>
</dbReference>
<feature type="domain" description="OmpR/PhoB-type" evidence="11">
    <location>
        <begin position="124"/>
        <end position="218"/>
    </location>
</feature>
<dbReference type="PROSITE" id="PS51755">
    <property type="entry name" value="OMPR_PHOB"/>
    <property type="match status" value="1"/>
</dbReference>
<dbReference type="GO" id="GO:0032993">
    <property type="term" value="C:protein-DNA complex"/>
    <property type="evidence" value="ECO:0007669"/>
    <property type="project" value="TreeGrafter"/>
</dbReference>
<accession>A0A845I269</accession>
<comment type="caution">
    <text evidence="12">The sequence shown here is derived from an EMBL/GenBank/DDBJ whole genome shotgun (WGS) entry which is preliminary data.</text>
</comment>
<evidence type="ECO:0000259" key="10">
    <source>
        <dbReference type="PROSITE" id="PS50110"/>
    </source>
</evidence>
<keyword evidence="3 8" id="KW-0597">Phosphoprotein</keyword>
<organism evidence="12 13">
    <name type="scientific">Duganella fentianensis</name>
    <dbReference type="NCBI Taxonomy" id="2692177"/>
    <lineage>
        <taxon>Bacteria</taxon>
        <taxon>Pseudomonadati</taxon>
        <taxon>Pseudomonadota</taxon>
        <taxon>Betaproteobacteria</taxon>
        <taxon>Burkholderiales</taxon>
        <taxon>Oxalobacteraceae</taxon>
        <taxon>Telluria group</taxon>
        <taxon>Duganella</taxon>
    </lineage>
</organism>
<dbReference type="Proteomes" id="UP000444316">
    <property type="component" value="Unassembled WGS sequence"/>
</dbReference>
<dbReference type="InterPro" id="IPR001789">
    <property type="entry name" value="Sig_transdc_resp-reg_receiver"/>
</dbReference>
<dbReference type="GO" id="GO:0000976">
    <property type="term" value="F:transcription cis-regulatory region binding"/>
    <property type="evidence" value="ECO:0007669"/>
    <property type="project" value="TreeGrafter"/>
</dbReference>
<keyword evidence="2" id="KW-0963">Cytoplasm</keyword>
<evidence type="ECO:0000256" key="7">
    <source>
        <dbReference type="ARBA" id="ARBA00023163"/>
    </source>
</evidence>
<dbReference type="InterPro" id="IPR036388">
    <property type="entry name" value="WH-like_DNA-bd_sf"/>
</dbReference>
<evidence type="ECO:0000256" key="2">
    <source>
        <dbReference type="ARBA" id="ARBA00022490"/>
    </source>
</evidence>
<evidence type="ECO:0000256" key="1">
    <source>
        <dbReference type="ARBA" id="ARBA00004496"/>
    </source>
</evidence>
<dbReference type="SMART" id="SM00862">
    <property type="entry name" value="Trans_reg_C"/>
    <property type="match status" value="1"/>
</dbReference>
<keyword evidence="13" id="KW-1185">Reference proteome</keyword>
<proteinExistence type="predicted"/>
<evidence type="ECO:0000256" key="6">
    <source>
        <dbReference type="ARBA" id="ARBA00023125"/>
    </source>
</evidence>
<evidence type="ECO:0000259" key="11">
    <source>
        <dbReference type="PROSITE" id="PS51755"/>
    </source>
</evidence>
<feature type="modified residue" description="4-aspartylphosphate" evidence="8">
    <location>
        <position position="51"/>
    </location>
</feature>
<sequence>MRILLAEDDPQLGRATQIGLEQGGYAVDWVRSGDSALTAARLHQYGCVLLDLGLPDRDGMSVLAALRASAYEGAILIVTARDQIPDRIAGLDGGADDFIIKPFDLDELTARIRSAARRASGRSRTTLSHGDIVIDVADRHVRKGGIDVPLTLREYSILLTLIENRGRILSRLQLEESLYGWGEEVESNAIQVHIHHLRKKLGRTLIRTVHAIGYCIDKPLDQQGGAAA</sequence>
<protein>
    <submittedName>
        <fullName evidence="12">Response regulator</fullName>
    </submittedName>
</protein>
<dbReference type="PROSITE" id="PS50110">
    <property type="entry name" value="RESPONSE_REGULATORY"/>
    <property type="match status" value="1"/>
</dbReference>
<dbReference type="Gene3D" id="3.40.50.2300">
    <property type="match status" value="1"/>
</dbReference>
<keyword evidence="7" id="KW-0804">Transcription</keyword>
<dbReference type="Pfam" id="PF00486">
    <property type="entry name" value="Trans_reg_C"/>
    <property type="match status" value="1"/>
</dbReference>
<dbReference type="GO" id="GO:0000156">
    <property type="term" value="F:phosphorelay response regulator activity"/>
    <property type="evidence" value="ECO:0007669"/>
    <property type="project" value="TreeGrafter"/>
</dbReference>
<dbReference type="PANTHER" id="PTHR48111">
    <property type="entry name" value="REGULATOR OF RPOS"/>
    <property type="match status" value="1"/>
</dbReference>
<evidence type="ECO:0000313" key="13">
    <source>
        <dbReference type="Proteomes" id="UP000444316"/>
    </source>
</evidence>
<name>A0A845I269_9BURK</name>
<dbReference type="EMBL" id="WWCL01000002">
    <property type="protein sequence ID" value="MYN45875.1"/>
    <property type="molecule type" value="Genomic_DNA"/>
</dbReference>
<dbReference type="InterPro" id="IPR001867">
    <property type="entry name" value="OmpR/PhoB-type_DNA-bd"/>
</dbReference>
<dbReference type="InterPro" id="IPR011006">
    <property type="entry name" value="CheY-like_superfamily"/>
</dbReference>
<evidence type="ECO:0000256" key="9">
    <source>
        <dbReference type="PROSITE-ProRule" id="PRU01091"/>
    </source>
</evidence>
<feature type="domain" description="Response regulatory" evidence="10">
    <location>
        <begin position="2"/>
        <end position="116"/>
    </location>
</feature>
<keyword evidence="4" id="KW-0902">Two-component regulatory system</keyword>
<evidence type="ECO:0000313" key="12">
    <source>
        <dbReference type="EMBL" id="MYN45875.1"/>
    </source>
</evidence>
<dbReference type="Gene3D" id="6.10.250.690">
    <property type="match status" value="1"/>
</dbReference>
<dbReference type="CDD" id="cd00383">
    <property type="entry name" value="trans_reg_C"/>
    <property type="match status" value="1"/>
</dbReference>
<dbReference type="GO" id="GO:0005829">
    <property type="term" value="C:cytosol"/>
    <property type="evidence" value="ECO:0007669"/>
    <property type="project" value="TreeGrafter"/>
</dbReference>
<gene>
    <name evidence="12" type="ORF">GTP23_12535</name>
</gene>
<keyword evidence="6 9" id="KW-0238">DNA-binding</keyword>
<evidence type="ECO:0000256" key="8">
    <source>
        <dbReference type="PROSITE-ProRule" id="PRU00169"/>
    </source>
</evidence>
<dbReference type="PANTHER" id="PTHR48111:SF35">
    <property type="entry name" value="TRANSCRIPTIONAL REGULATORY PROTEIN QSEB"/>
    <property type="match status" value="1"/>
</dbReference>
<dbReference type="GO" id="GO:0006355">
    <property type="term" value="P:regulation of DNA-templated transcription"/>
    <property type="evidence" value="ECO:0007669"/>
    <property type="project" value="InterPro"/>
</dbReference>
<evidence type="ECO:0000256" key="3">
    <source>
        <dbReference type="ARBA" id="ARBA00022553"/>
    </source>
</evidence>
<dbReference type="AlphaFoldDB" id="A0A845I269"/>
<evidence type="ECO:0000256" key="5">
    <source>
        <dbReference type="ARBA" id="ARBA00023015"/>
    </source>
</evidence>
<keyword evidence="5" id="KW-0805">Transcription regulation</keyword>
<evidence type="ECO:0000256" key="4">
    <source>
        <dbReference type="ARBA" id="ARBA00023012"/>
    </source>
</evidence>
<dbReference type="Pfam" id="PF00072">
    <property type="entry name" value="Response_reg"/>
    <property type="match status" value="1"/>
</dbReference>
<dbReference type="SUPFAM" id="SSF52172">
    <property type="entry name" value="CheY-like"/>
    <property type="match status" value="1"/>
</dbReference>